<comment type="caution">
    <text evidence="13">The sequence shown here is derived from an EMBL/GenBank/DDBJ whole genome shotgun (WGS) entry which is preliminary data.</text>
</comment>
<organism evidence="13 14">
    <name type="scientific">Candidatus Limenecus avicola</name>
    <dbReference type="NCBI Taxonomy" id="2840847"/>
    <lineage>
        <taxon>Bacteria</taxon>
        <taxon>Bacillati</taxon>
        <taxon>Bacillota</taxon>
        <taxon>Clostridia</taxon>
        <taxon>Eubacteriales</taxon>
        <taxon>Clostridiaceae</taxon>
        <taxon>Clostridiaceae incertae sedis</taxon>
        <taxon>Candidatus Limenecus</taxon>
    </lineage>
</organism>
<dbReference type="HAMAP" id="MF_00328">
    <property type="entry name" value="Guanylate_kinase"/>
    <property type="match status" value="1"/>
</dbReference>
<dbReference type="Gene3D" id="3.40.50.300">
    <property type="entry name" value="P-loop containing nucleotide triphosphate hydrolases"/>
    <property type="match status" value="1"/>
</dbReference>
<comment type="subcellular location">
    <subcellularLocation>
        <location evidence="11">Cytoplasm</location>
    </subcellularLocation>
</comment>
<keyword evidence="5 11" id="KW-0808">Transferase</keyword>
<dbReference type="GO" id="GO:0005829">
    <property type="term" value="C:cytosol"/>
    <property type="evidence" value="ECO:0007669"/>
    <property type="project" value="TreeGrafter"/>
</dbReference>
<evidence type="ECO:0000256" key="9">
    <source>
        <dbReference type="ARBA" id="ARBA00030128"/>
    </source>
</evidence>
<reference evidence="13" key="1">
    <citation type="submission" date="2020-10" db="EMBL/GenBank/DDBJ databases">
        <authorList>
            <person name="Gilroy R."/>
        </authorList>
    </citation>
    <scope>NUCLEOTIDE SEQUENCE</scope>
    <source>
        <strain evidence="13">CHK154-7741</strain>
    </source>
</reference>
<dbReference type="FunFam" id="3.30.63.10:FF:000002">
    <property type="entry name" value="Guanylate kinase 1"/>
    <property type="match status" value="1"/>
</dbReference>
<evidence type="ECO:0000256" key="11">
    <source>
        <dbReference type="HAMAP-Rule" id="MF_00328"/>
    </source>
</evidence>
<evidence type="ECO:0000256" key="4">
    <source>
        <dbReference type="ARBA" id="ARBA00016296"/>
    </source>
</evidence>
<comment type="similarity">
    <text evidence="2 11">Belongs to the guanylate kinase family.</text>
</comment>
<keyword evidence="11" id="KW-0963">Cytoplasm</keyword>
<evidence type="ECO:0000256" key="10">
    <source>
        <dbReference type="ARBA" id="ARBA00048594"/>
    </source>
</evidence>
<dbReference type="PANTHER" id="PTHR23117">
    <property type="entry name" value="GUANYLATE KINASE-RELATED"/>
    <property type="match status" value="1"/>
</dbReference>
<dbReference type="InterPro" id="IPR008144">
    <property type="entry name" value="Guanylate_kin-like_dom"/>
</dbReference>
<keyword evidence="7 11" id="KW-0418">Kinase</keyword>
<dbReference type="InterPro" id="IPR027417">
    <property type="entry name" value="P-loop_NTPase"/>
</dbReference>
<dbReference type="InterPro" id="IPR020590">
    <property type="entry name" value="Guanylate_kinase_CS"/>
</dbReference>
<dbReference type="SMART" id="SM00072">
    <property type="entry name" value="GuKc"/>
    <property type="match status" value="1"/>
</dbReference>
<dbReference type="PANTHER" id="PTHR23117:SF13">
    <property type="entry name" value="GUANYLATE KINASE"/>
    <property type="match status" value="1"/>
</dbReference>
<comment type="function">
    <text evidence="1 11">Essential for recycling GMP and indirectly, cGMP.</text>
</comment>
<evidence type="ECO:0000256" key="2">
    <source>
        <dbReference type="ARBA" id="ARBA00005790"/>
    </source>
</evidence>
<dbReference type="InterPro" id="IPR008145">
    <property type="entry name" value="GK/Ca_channel_bsu"/>
</dbReference>
<sequence>MEKKKGKLFVISGSSGVGKGTLLNLLLKQHPDLKLSISATTRKPRPGEVDGVNYFFTDKQEFLKEVENGEFLEWAEFNGNCYGTKKAWVEKTLNKGENLILEIETKGALQIKQKLPDTVLIFILPPSLEELEHRLRGRNTEDEQTIQGRLHEAYREIECSKNYDYRIVNDSLENALAELEKIFVK</sequence>
<dbReference type="Pfam" id="PF00625">
    <property type="entry name" value="Guanylate_kin"/>
    <property type="match status" value="1"/>
</dbReference>
<dbReference type="AlphaFoldDB" id="A0A9D1N1Q9"/>
<dbReference type="Gene3D" id="3.30.63.10">
    <property type="entry name" value="Guanylate Kinase phosphate binding domain"/>
    <property type="match status" value="1"/>
</dbReference>
<evidence type="ECO:0000313" key="13">
    <source>
        <dbReference type="EMBL" id="HIU93509.1"/>
    </source>
</evidence>
<evidence type="ECO:0000256" key="7">
    <source>
        <dbReference type="ARBA" id="ARBA00022777"/>
    </source>
</evidence>
<comment type="catalytic activity">
    <reaction evidence="10 11">
        <text>GMP + ATP = GDP + ADP</text>
        <dbReference type="Rhea" id="RHEA:20780"/>
        <dbReference type="ChEBI" id="CHEBI:30616"/>
        <dbReference type="ChEBI" id="CHEBI:58115"/>
        <dbReference type="ChEBI" id="CHEBI:58189"/>
        <dbReference type="ChEBI" id="CHEBI:456216"/>
        <dbReference type="EC" id="2.7.4.8"/>
    </reaction>
</comment>
<evidence type="ECO:0000256" key="8">
    <source>
        <dbReference type="ARBA" id="ARBA00022840"/>
    </source>
</evidence>
<dbReference type="GO" id="GO:0004385">
    <property type="term" value="F:GMP kinase activity"/>
    <property type="evidence" value="ECO:0007669"/>
    <property type="project" value="UniProtKB-UniRule"/>
</dbReference>
<keyword evidence="8 11" id="KW-0067">ATP-binding</keyword>
<gene>
    <name evidence="11 13" type="primary">gmk</name>
    <name evidence="13" type="ORF">IAD26_10325</name>
</gene>
<evidence type="ECO:0000256" key="1">
    <source>
        <dbReference type="ARBA" id="ARBA00003531"/>
    </source>
</evidence>
<keyword evidence="6 11" id="KW-0547">Nucleotide-binding</keyword>
<feature type="domain" description="Guanylate kinase-like" evidence="12">
    <location>
        <begin position="6"/>
        <end position="184"/>
    </location>
</feature>
<dbReference type="InterPro" id="IPR017665">
    <property type="entry name" value="Guanylate_kinase"/>
</dbReference>
<evidence type="ECO:0000256" key="6">
    <source>
        <dbReference type="ARBA" id="ARBA00022741"/>
    </source>
</evidence>
<dbReference type="NCBIfam" id="TIGR03263">
    <property type="entry name" value="guanyl_kin"/>
    <property type="match status" value="1"/>
</dbReference>
<dbReference type="SUPFAM" id="SSF52540">
    <property type="entry name" value="P-loop containing nucleoside triphosphate hydrolases"/>
    <property type="match status" value="1"/>
</dbReference>
<evidence type="ECO:0000259" key="12">
    <source>
        <dbReference type="PROSITE" id="PS50052"/>
    </source>
</evidence>
<evidence type="ECO:0000256" key="3">
    <source>
        <dbReference type="ARBA" id="ARBA00012961"/>
    </source>
</evidence>
<name>A0A9D1N1Q9_9CLOT</name>
<dbReference type="PROSITE" id="PS50052">
    <property type="entry name" value="GUANYLATE_KINASE_2"/>
    <property type="match status" value="1"/>
</dbReference>
<dbReference type="CDD" id="cd00071">
    <property type="entry name" value="GMPK"/>
    <property type="match status" value="1"/>
</dbReference>
<feature type="binding site" evidence="11">
    <location>
        <begin position="13"/>
        <end position="20"/>
    </location>
    <ligand>
        <name>ATP</name>
        <dbReference type="ChEBI" id="CHEBI:30616"/>
    </ligand>
</feature>
<dbReference type="GO" id="GO:0005524">
    <property type="term" value="F:ATP binding"/>
    <property type="evidence" value="ECO:0007669"/>
    <property type="project" value="UniProtKB-UniRule"/>
</dbReference>
<evidence type="ECO:0000313" key="14">
    <source>
        <dbReference type="Proteomes" id="UP000886748"/>
    </source>
</evidence>
<protein>
    <recommendedName>
        <fullName evidence="4 11">Guanylate kinase</fullName>
        <ecNumber evidence="3 11">2.7.4.8</ecNumber>
    </recommendedName>
    <alternativeName>
        <fullName evidence="9 11">GMP kinase</fullName>
    </alternativeName>
</protein>
<dbReference type="PROSITE" id="PS00856">
    <property type="entry name" value="GUANYLATE_KINASE_1"/>
    <property type="match status" value="1"/>
</dbReference>
<accession>A0A9D1N1Q9</accession>
<dbReference type="EMBL" id="DVOD01000072">
    <property type="protein sequence ID" value="HIU93509.1"/>
    <property type="molecule type" value="Genomic_DNA"/>
</dbReference>
<dbReference type="Proteomes" id="UP000886748">
    <property type="component" value="Unassembled WGS sequence"/>
</dbReference>
<reference evidence="13" key="2">
    <citation type="journal article" date="2021" name="PeerJ">
        <title>Extensive microbial diversity within the chicken gut microbiome revealed by metagenomics and culture.</title>
        <authorList>
            <person name="Gilroy R."/>
            <person name="Ravi A."/>
            <person name="Getino M."/>
            <person name="Pursley I."/>
            <person name="Horton D.L."/>
            <person name="Alikhan N.F."/>
            <person name="Baker D."/>
            <person name="Gharbi K."/>
            <person name="Hall N."/>
            <person name="Watson M."/>
            <person name="Adriaenssens E.M."/>
            <person name="Foster-Nyarko E."/>
            <person name="Jarju S."/>
            <person name="Secka A."/>
            <person name="Antonio M."/>
            <person name="Oren A."/>
            <person name="Chaudhuri R.R."/>
            <person name="La Ragione R."/>
            <person name="Hildebrand F."/>
            <person name="Pallen M.J."/>
        </authorList>
    </citation>
    <scope>NUCLEOTIDE SEQUENCE</scope>
    <source>
        <strain evidence="13">CHK154-7741</strain>
    </source>
</reference>
<proteinExistence type="inferred from homology"/>
<evidence type="ECO:0000256" key="5">
    <source>
        <dbReference type="ARBA" id="ARBA00022679"/>
    </source>
</evidence>
<dbReference type="EC" id="2.7.4.8" evidence="3 11"/>